<gene>
    <name evidence="3" type="ORF">Salat_0259800</name>
</gene>
<organism evidence="3 4">
    <name type="scientific">Sesamum alatum</name>
    <dbReference type="NCBI Taxonomy" id="300844"/>
    <lineage>
        <taxon>Eukaryota</taxon>
        <taxon>Viridiplantae</taxon>
        <taxon>Streptophyta</taxon>
        <taxon>Embryophyta</taxon>
        <taxon>Tracheophyta</taxon>
        <taxon>Spermatophyta</taxon>
        <taxon>Magnoliopsida</taxon>
        <taxon>eudicotyledons</taxon>
        <taxon>Gunneridae</taxon>
        <taxon>Pentapetalae</taxon>
        <taxon>asterids</taxon>
        <taxon>lamiids</taxon>
        <taxon>Lamiales</taxon>
        <taxon>Pedaliaceae</taxon>
        <taxon>Sesamum</taxon>
    </lineage>
</organism>
<feature type="region of interest" description="Disordered" evidence="1">
    <location>
        <begin position="73"/>
        <end position="99"/>
    </location>
</feature>
<evidence type="ECO:0000256" key="2">
    <source>
        <dbReference type="SAM" id="Phobius"/>
    </source>
</evidence>
<dbReference type="AlphaFoldDB" id="A0AAE2CZ10"/>
<dbReference type="PANTHER" id="PTHR35762">
    <property type="entry name" value="TRANSMEMBRANE PROTEIN"/>
    <property type="match status" value="1"/>
</dbReference>
<reference evidence="3" key="2">
    <citation type="journal article" date="2024" name="Plant">
        <title>Genomic evolution and insights into agronomic trait innovations of Sesamum species.</title>
        <authorList>
            <person name="Miao H."/>
            <person name="Wang L."/>
            <person name="Qu L."/>
            <person name="Liu H."/>
            <person name="Sun Y."/>
            <person name="Le M."/>
            <person name="Wang Q."/>
            <person name="Wei S."/>
            <person name="Zheng Y."/>
            <person name="Lin W."/>
            <person name="Duan Y."/>
            <person name="Cao H."/>
            <person name="Xiong S."/>
            <person name="Wang X."/>
            <person name="Wei L."/>
            <person name="Li C."/>
            <person name="Ma Q."/>
            <person name="Ju M."/>
            <person name="Zhao R."/>
            <person name="Li G."/>
            <person name="Mu C."/>
            <person name="Tian Q."/>
            <person name="Mei H."/>
            <person name="Zhang T."/>
            <person name="Gao T."/>
            <person name="Zhang H."/>
        </authorList>
    </citation>
    <scope>NUCLEOTIDE SEQUENCE</scope>
    <source>
        <strain evidence="3">3651</strain>
    </source>
</reference>
<reference evidence="3" key="1">
    <citation type="submission" date="2020-06" db="EMBL/GenBank/DDBJ databases">
        <authorList>
            <person name="Li T."/>
            <person name="Hu X."/>
            <person name="Zhang T."/>
            <person name="Song X."/>
            <person name="Zhang H."/>
            <person name="Dai N."/>
            <person name="Sheng W."/>
            <person name="Hou X."/>
            <person name="Wei L."/>
        </authorList>
    </citation>
    <scope>NUCLEOTIDE SEQUENCE</scope>
    <source>
        <strain evidence="3">3651</strain>
        <tissue evidence="3">Leaf</tissue>
    </source>
</reference>
<dbReference type="PANTHER" id="PTHR35762:SF2">
    <property type="entry name" value="TRANSMEMBRANE PROTEIN"/>
    <property type="match status" value="1"/>
</dbReference>
<comment type="caution">
    <text evidence="3">The sequence shown here is derived from an EMBL/GenBank/DDBJ whole genome shotgun (WGS) entry which is preliminary data.</text>
</comment>
<keyword evidence="2" id="KW-0472">Membrane</keyword>
<evidence type="ECO:0000256" key="1">
    <source>
        <dbReference type="SAM" id="MobiDB-lite"/>
    </source>
</evidence>
<keyword evidence="2" id="KW-0812">Transmembrane</keyword>
<keyword evidence="2" id="KW-1133">Transmembrane helix</keyword>
<proteinExistence type="predicted"/>
<dbReference type="Proteomes" id="UP001293254">
    <property type="component" value="Unassembled WGS sequence"/>
</dbReference>
<evidence type="ECO:0000313" key="3">
    <source>
        <dbReference type="EMBL" id="KAK4439249.1"/>
    </source>
</evidence>
<keyword evidence="4" id="KW-1185">Reference proteome</keyword>
<dbReference type="EMBL" id="JACGWO010000001">
    <property type="protein sequence ID" value="KAK4439249.1"/>
    <property type="molecule type" value="Genomic_DNA"/>
</dbReference>
<feature type="transmembrane region" description="Helical" evidence="2">
    <location>
        <begin position="6"/>
        <end position="33"/>
    </location>
</feature>
<accession>A0AAE2CZ10</accession>
<name>A0AAE2CZ10_9LAMI</name>
<sequence>MKEILFFLRNYISLCCNVKCFFIVGNLIVLVLVRESRAARSSHPSPASDTYDEYVARSGSLCKVKSDVLEEKKEEDGAAQSLNIKENSHGNVSDEERKKEMRVCKTMHHHEEKKKGMRACKSEVWGESEIAKWNKANGEKEDQLLLPREELNKRVEAFIARVNKQRLFEAKLVDHGRG</sequence>
<evidence type="ECO:0000313" key="4">
    <source>
        <dbReference type="Proteomes" id="UP001293254"/>
    </source>
</evidence>
<protein>
    <submittedName>
        <fullName evidence="3">Uncharacterized protein</fullName>
    </submittedName>
</protein>
<feature type="compositionally biased region" description="Basic and acidic residues" evidence="1">
    <location>
        <begin position="86"/>
        <end position="99"/>
    </location>
</feature>